<dbReference type="AlphaFoldDB" id="A0A9W6BB23"/>
<evidence type="ECO:0000313" key="7">
    <source>
        <dbReference type="EMBL" id="GLC48367.1"/>
    </source>
</evidence>
<feature type="domain" description="CHCH" evidence="6">
    <location>
        <begin position="28"/>
        <end position="62"/>
    </location>
</feature>
<evidence type="ECO:0000313" key="8">
    <source>
        <dbReference type="Proteomes" id="UP001165080"/>
    </source>
</evidence>
<evidence type="ECO:0000256" key="2">
    <source>
        <dbReference type="ARBA" id="ARBA00022490"/>
    </source>
</evidence>
<evidence type="ECO:0000259" key="6">
    <source>
        <dbReference type="Pfam" id="PF06747"/>
    </source>
</evidence>
<proteinExistence type="inferred from homology"/>
<keyword evidence="8" id="KW-1185">Reference proteome</keyword>
<comment type="similarity">
    <text evidence="4">Belongs to the COX19 family.</text>
</comment>
<keyword evidence="3" id="KW-1015">Disulfide bond</keyword>
<comment type="subcellular location">
    <subcellularLocation>
        <location evidence="1">Cytoplasm</location>
    </subcellularLocation>
</comment>
<keyword evidence="2" id="KW-0963">Cytoplasm</keyword>
<evidence type="ECO:0000256" key="1">
    <source>
        <dbReference type="ARBA" id="ARBA00004496"/>
    </source>
</evidence>
<gene>
    <name evidence="7" type="primary">PLEST000914</name>
    <name evidence="7" type="ORF">PLESTB_000088300</name>
</gene>
<dbReference type="EMBL" id="BRXU01000001">
    <property type="protein sequence ID" value="GLC48367.1"/>
    <property type="molecule type" value="Genomic_DNA"/>
</dbReference>
<protein>
    <recommendedName>
        <fullName evidence="6">CHCH domain-containing protein</fullName>
    </recommendedName>
</protein>
<dbReference type="PANTHER" id="PTHR21107">
    <property type="entry name" value="CYTOCHROME C OXIDASE ASSEMBLY PROTEIN COX19"/>
    <property type="match status" value="1"/>
</dbReference>
<dbReference type="InterPro" id="IPR051383">
    <property type="entry name" value="COX19"/>
</dbReference>
<organism evidence="7 8">
    <name type="scientific">Pleodorina starrii</name>
    <dbReference type="NCBI Taxonomy" id="330485"/>
    <lineage>
        <taxon>Eukaryota</taxon>
        <taxon>Viridiplantae</taxon>
        <taxon>Chlorophyta</taxon>
        <taxon>core chlorophytes</taxon>
        <taxon>Chlorophyceae</taxon>
        <taxon>CS clade</taxon>
        <taxon>Chlamydomonadales</taxon>
        <taxon>Volvocaceae</taxon>
        <taxon>Pleodorina</taxon>
    </lineage>
</organism>
<feature type="compositionally biased region" description="Polar residues" evidence="5">
    <location>
        <begin position="75"/>
        <end position="85"/>
    </location>
</feature>
<dbReference type="PROSITE" id="PS51808">
    <property type="entry name" value="CHCH"/>
    <property type="match status" value="1"/>
</dbReference>
<evidence type="ECO:0000256" key="5">
    <source>
        <dbReference type="SAM" id="MobiDB-lite"/>
    </source>
</evidence>
<dbReference type="OrthoDB" id="268594at2759"/>
<evidence type="ECO:0000256" key="4">
    <source>
        <dbReference type="ARBA" id="ARBA00038223"/>
    </source>
</evidence>
<sequence length="99" mass="10827">MSQAFGGPRSQAKGPEKGVFPLDHFAECREVARRYLACLDAHEQNASRCVELSKEYLQCRMERDLMAQQDLSQLGLTGPNVQPASSLPKGAAPPPSVKE</sequence>
<dbReference type="GO" id="GO:0033617">
    <property type="term" value="P:mitochondrial respiratory chain complex IV assembly"/>
    <property type="evidence" value="ECO:0007669"/>
    <property type="project" value="TreeGrafter"/>
</dbReference>
<reference evidence="7 8" key="1">
    <citation type="journal article" date="2023" name="Commun. Biol.">
        <title>Reorganization of the ancestral sex-determining regions during the evolution of trioecy in Pleodorina starrii.</title>
        <authorList>
            <person name="Takahashi K."/>
            <person name="Suzuki S."/>
            <person name="Kawai-Toyooka H."/>
            <person name="Yamamoto K."/>
            <person name="Hamaji T."/>
            <person name="Ootsuki R."/>
            <person name="Yamaguchi H."/>
            <person name="Kawachi M."/>
            <person name="Higashiyama T."/>
            <person name="Nozaki H."/>
        </authorList>
    </citation>
    <scope>NUCLEOTIDE SEQUENCE [LARGE SCALE GENOMIC DNA]</scope>
    <source>
        <strain evidence="7 8">NIES-4479</strain>
    </source>
</reference>
<dbReference type="GO" id="GO:0005758">
    <property type="term" value="C:mitochondrial intermembrane space"/>
    <property type="evidence" value="ECO:0007669"/>
    <property type="project" value="TreeGrafter"/>
</dbReference>
<name>A0A9W6BB23_9CHLO</name>
<feature type="region of interest" description="Disordered" evidence="5">
    <location>
        <begin position="75"/>
        <end position="99"/>
    </location>
</feature>
<dbReference type="Proteomes" id="UP001165080">
    <property type="component" value="Unassembled WGS sequence"/>
</dbReference>
<comment type="caution">
    <text evidence="7">The sequence shown here is derived from an EMBL/GenBank/DDBJ whole genome shotgun (WGS) entry which is preliminary data.</text>
</comment>
<accession>A0A9W6BB23</accession>
<dbReference type="InterPro" id="IPR010625">
    <property type="entry name" value="CHCH"/>
</dbReference>
<evidence type="ECO:0000256" key="3">
    <source>
        <dbReference type="ARBA" id="ARBA00023157"/>
    </source>
</evidence>
<dbReference type="Pfam" id="PF06747">
    <property type="entry name" value="CHCH"/>
    <property type="match status" value="1"/>
</dbReference>
<dbReference type="PANTHER" id="PTHR21107:SF2">
    <property type="entry name" value="CYTOCHROME C OXIDASE ASSEMBLY PROTEIN COX19"/>
    <property type="match status" value="1"/>
</dbReference>